<dbReference type="EMBL" id="LN907858">
    <property type="protein sequence ID" value="CUU39908.1"/>
    <property type="molecule type" value="Genomic_DNA"/>
</dbReference>
<accession>A0A0S4PWW9</accession>
<protein>
    <submittedName>
        <fullName evidence="1">Uncharacterized protein</fullName>
    </submittedName>
</protein>
<organism evidence="1 2">
    <name type="scientific">Helicobacter typhlonius</name>
    <dbReference type="NCBI Taxonomy" id="76936"/>
    <lineage>
        <taxon>Bacteria</taxon>
        <taxon>Pseudomonadati</taxon>
        <taxon>Campylobacterota</taxon>
        <taxon>Epsilonproteobacteria</taxon>
        <taxon>Campylobacterales</taxon>
        <taxon>Helicobacteraceae</taxon>
        <taxon>Helicobacter</taxon>
    </lineage>
</organism>
<dbReference type="AlphaFoldDB" id="A0A0S4PWW9"/>
<reference evidence="2" key="1">
    <citation type="submission" date="2015-11" db="EMBL/GenBank/DDBJ databases">
        <authorList>
            <person name="Anvar S.Y."/>
        </authorList>
    </citation>
    <scope>NUCLEOTIDE SEQUENCE [LARGE SCALE GENOMIC DNA]</scope>
</reference>
<gene>
    <name evidence="1" type="ORF">BN2458_PEG1023</name>
</gene>
<dbReference type="Proteomes" id="UP000064525">
    <property type="component" value="Chromosome I"/>
</dbReference>
<sequence length="65" mass="7886">MNFLFLNLQKDDLAQIIQFNLKSRIFAFFIDGLPQNTDLKKDIYLVSREWDWVLFHCIQMIFMKA</sequence>
<evidence type="ECO:0000313" key="2">
    <source>
        <dbReference type="Proteomes" id="UP000064525"/>
    </source>
</evidence>
<proteinExistence type="predicted"/>
<dbReference type="KEGG" id="hty:BN2458_PEG1023"/>
<evidence type="ECO:0000313" key="1">
    <source>
        <dbReference type="EMBL" id="CUU39908.1"/>
    </source>
</evidence>
<name>A0A0S4PWW9_9HELI</name>